<dbReference type="InterPro" id="IPR005119">
    <property type="entry name" value="LysR_subst-bd"/>
</dbReference>
<dbReference type="HAMAP" id="MF_00513">
    <property type="entry name" value="HTH_type_ArgP"/>
    <property type="match status" value="1"/>
</dbReference>
<dbReference type="KEGG" id="asr:WL1483_4172"/>
<reference evidence="7 8" key="2">
    <citation type="journal article" date="2016" name="Genome Announc.">
        <title>Complete Genome Sequence of the Highly Virulent Aeromonas schubertii Strain WL1483, Isolated from Diseased Snakehead Fish (Channa argus) in China.</title>
        <authorList>
            <person name="Liu L."/>
            <person name="Li N."/>
            <person name="Zhang D."/>
            <person name="Fu X."/>
            <person name="Shi C."/>
            <person name="Lin Q."/>
            <person name="Hao G."/>
        </authorList>
    </citation>
    <scope>NUCLEOTIDE SEQUENCE [LARGE SCALE GENOMIC DNA]</scope>
    <source>
        <strain evidence="7 8">WL1483</strain>
    </source>
</reference>
<dbReference type="NCBIfam" id="NF002964">
    <property type="entry name" value="PRK03635.1"/>
    <property type="match status" value="1"/>
</dbReference>
<protein>
    <recommendedName>
        <fullName evidence="5">HTH-type transcriptional regulator ArgP</fullName>
    </recommendedName>
</protein>
<dbReference type="InterPro" id="IPR000847">
    <property type="entry name" value="LysR_HTH_N"/>
</dbReference>
<evidence type="ECO:0000256" key="3">
    <source>
        <dbReference type="ARBA" id="ARBA00023125"/>
    </source>
</evidence>
<dbReference type="PANTHER" id="PTHR30579">
    <property type="entry name" value="TRANSCRIPTIONAL REGULATOR"/>
    <property type="match status" value="1"/>
</dbReference>
<dbReference type="Gene3D" id="3.40.190.290">
    <property type="match status" value="1"/>
</dbReference>
<dbReference type="InterPro" id="IPR017685">
    <property type="entry name" value="ArgP"/>
</dbReference>
<dbReference type="Gene3D" id="1.10.10.10">
    <property type="entry name" value="Winged helix-like DNA-binding domain superfamily/Winged helix DNA-binding domain"/>
    <property type="match status" value="1"/>
</dbReference>
<accession>A0A0S2SPK1</accession>
<dbReference type="InterPro" id="IPR036388">
    <property type="entry name" value="WH-like_DNA-bd_sf"/>
</dbReference>
<dbReference type="NCBIfam" id="TIGR03298">
    <property type="entry name" value="argP"/>
    <property type="match status" value="1"/>
</dbReference>
<evidence type="ECO:0000259" key="6">
    <source>
        <dbReference type="PROSITE" id="PS50931"/>
    </source>
</evidence>
<dbReference type="Proteomes" id="UP000058114">
    <property type="component" value="Chromosome"/>
</dbReference>
<evidence type="ECO:0000256" key="1">
    <source>
        <dbReference type="ARBA" id="ARBA00009437"/>
    </source>
</evidence>
<keyword evidence="4 5" id="KW-0804">Transcription</keyword>
<name>A0A0S2SPK1_9GAMM</name>
<evidence type="ECO:0000256" key="5">
    <source>
        <dbReference type="HAMAP-Rule" id="MF_00513"/>
    </source>
</evidence>
<dbReference type="PATRIC" id="fig|652.5.peg.3062"/>
<proteinExistence type="inferred from homology"/>
<keyword evidence="3 5" id="KW-0238">DNA-binding</keyword>
<dbReference type="PANTHER" id="PTHR30579:SF2">
    <property type="entry name" value="HTH-TYPE TRANSCRIPTIONAL REGULATOR ARGP"/>
    <property type="match status" value="1"/>
</dbReference>
<dbReference type="InterPro" id="IPR023490">
    <property type="entry name" value="ArgP_gammaproteobact"/>
</dbReference>
<dbReference type="NCBIfam" id="NF009888">
    <property type="entry name" value="PRK13348.1"/>
    <property type="match status" value="1"/>
</dbReference>
<organism evidence="7 8">
    <name type="scientific">Aeromonas schubertii</name>
    <dbReference type="NCBI Taxonomy" id="652"/>
    <lineage>
        <taxon>Bacteria</taxon>
        <taxon>Pseudomonadati</taxon>
        <taxon>Pseudomonadota</taxon>
        <taxon>Gammaproteobacteria</taxon>
        <taxon>Aeromonadales</taxon>
        <taxon>Aeromonadaceae</taxon>
        <taxon>Aeromonas</taxon>
    </lineage>
</organism>
<dbReference type="AlphaFoldDB" id="A0A0S2SPK1"/>
<comment type="function">
    <text evidence="5">Controls the transcription of genes involved in arginine and lysine metabolism.</text>
</comment>
<dbReference type="SUPFAM" id="SSF46785">
    <property type="entry name" value="Winged helix' DNA-binding domain"/>
    <property type="match status" value="1"/>
</dbReference>
<evidence type="ECO:0000256" key="4">
    <source>
        <dbReference type="ARBA" id="ARBA00023163"/>
    </source>
</evidence>
<dbReference type="Pfam" id="PF03466">
    <property type="entry name" value="LysR_substrate"/>
    <property type="match status" value="1"/>
</dbReference>
<feature type="domain" description="HTH lysR-type" evidence="6">
    <location>
        <begin position="4"/>
        <end position="60"/>
    </location>
</feature>
<dbReference type="Pfam" id="PF00126">
    <property type="entry name" value="HTH_1"/>
    <property type="match status" value="1"/>
</dbReference>
<evidence type="ECO:0000256" key="2">
    <source>
        <dbReference type="ARBA" id="ARBA00023015"/>
    </source>
</evidence>
<dbReference type="GO" id="GO:0003700">
    <property type="term" value="F:DNA-binding transcription factor activity"/>
    <property type="evidence" value="ECO:0007669"/>
    <property type="project" value="UniProtKB-UniRule"/>
</dbReference>
<dbReference type="InterPro" id="IPR050176">
    <property type="entry name" value="LTTR"/>
</dbReference>
<gene>
    <name evidence="5 7" type="primary">argP</name>
    <name evidence="7" type="ORF">WL1483_4172</name>
</gene>
<dbReference type="GO" id="GO:0003677">
    <property type="term" value="F:DNA binding"/>
    <property type="evidence" value="ECO:0007669"/>
    <property type="project" value="UniProtKB-UniRule"/>
</dbReference>
<evidence type="ECO:0000313" key="7">
    <source>
        <dbReference type="EMBL" id="ALP43591.1"/>
    </source>
</evidence>
<comment type="subunit">
    <text evidence="5">Homodimer.</text>
</comment>
<keyword evidence="2 5" id="KW-0805">Transcription regulation</keyword>
<comment type="similarity">
    <text evidence="1 5">Belongs to the LysR transcriptional regulatory family.</text>
</comment>
<dbReference type="SUPFAM" id="SSF53850">
    <property type="entry name" value="Periplasmic binding protein-like II"/>
    <property type="match status" value="1"/>
</dbReference>
<dbReference type="RefSeq" id="WP_060586964.1">
    <property type="nucleotide sequence ID" value="NZ_CP013067.1"/>
</dbReference>
<dbReference type="PROSITE" id="PS50931">
    <property type="entry name" value="HTH_LYSR"/>
    <property type="match status" value="1"/>
</dbReference>
<reference evidence="8" key="1">
    <citation type="submission" date="2015-10" db="EMBL/GenBank/DDBJ databases">
        <title>Complete Genome Sequence of Aeromonas schubertii strain WL1483.</title>
        <authorList>
            <person name="Liu L."/>
        </authorList>
    </citation>
    <scope>NUCLEOTIDE SEQUENCE [LARGE SCALE GENOMIC DNA]</scope>
    <source>
        <strain evidence="8">WL1483</strain>
    </source>
</reference>
<dbReference type="InterPro" id="IPR036390">
    <property type="entry name" value="WH_DNA-bd_sf"/>
</dbReference>
<sequence>MRGLDYHWLAALDAVVAHGGFDKGAQALFVTQSAISQRIKQLERWLAQPVLVRATPPRPTELGQRLLGHYRRVQLLEQELHPALSPEGSGPLSLAIAANADSLATWLLPALTPLMRSGQLLLNLMVDDESRTLNRLRSGEAVAAISSEPTPMAGCVSDSLGRLDYLCVASPAFASHYFADGIDAAALARAPAVVFDPHDDMYGVFLAERFALSSVAWPHHVVRSSEAFVKLALQGCAYCLIPRLMIEPELASGELVDLLPGQGVSRTLYWHRWALESGLLARLSEICIGRARTVLAQSEQV</sequence>
<evidence type="ECO:0000313" key="8">
    <source>
        <dbReference type="Proteomes" id="UP000058114"/>
    </source>
</evidence>
<dbReference type="EMBL" id="CP013067">
    <property type="protein sequence ID" value="ALP43591.1"/>
    <property type="molecule type" value="Genomic_DNA"/>
</dbReference>